<accession>A0A4Y2G7X1</accession>
<evidence type="ECO:0000313" key="2">
    <source>
        <dbReference type="Proteomes" id="UP000499080"/>
    </source>
</evidence>
<dbReference type="AlphaFoldDB" id="A0A4Y2G7X1"/>
<dbReference type="EMBL" id="BGPR01001228">
    <property type="protein sequence ID" value="GBM48795.1"/>
    <property type="molecule type" value="Genomic_DNA"/>
</dbReference>
<sequence length="100" mass="11020">MPISEIKYEEGCEIISPCPVPHSPILSHRRVEKSHDAPMTLATPLDADQTMERRGCLCFNLECRCLLRSVAKGLGGKGHIDSPGLETKYKGVLVAFLSRI</sequence>
<name>A0A4Y2G7X1_ARAVE</name>
<gene>
    <name evidence="1" type="ORF">AVEN_175713_1</name>
</gene>
<organism evidence="1 2">
    <name type="scientific">Araneus ventricosus</name>
    <name type="common">Orbweaver spider</name>
    <name type="synonym">Epeira ventricosa</name>
    <dbReference type="NCBI Taxonomy" id="182803"/>
    <lineage>
        <taxon>Eukaryota</taxon>
        <taxon>Metazoa</taxon>
        <taxon>Ecdysozoa</taxon>
        <taxon>Arthropoda</taxon>
        <taxon>Chelicerata</taxon>
        <taxon>Arachnida</taxon>
        <taxon>Araneae</taxon>
        <taxon>Araneomorphae</taxon>
        <taxon>Entelegynae</taxon>
        <taxon>Araneoidea</taxon>
        <taxon>Araneidae</taxon>
        <taxon>Araneus</taxon>
    </lineage>
</organism>
<keyword evidence="2" id="KW-1185">Reference proteome</keyword>
<protein>
    <submittedName>
        <fullName evidence="1">Uncharacterized protein</fullName>
    </submittedName>
</protein>
<reference evidence="1 2" key="1">
    <citation type="journal article" date="2019" name="Sci. Rep.">
        <title>Orb-weaving spider Araneus ventricosus genome elucidates the spidroin gene catalogue.</title>
        <authorList>
            <person name="Kono N."/>
            <person name="Nakamura H."/>
            <person name="Ohtoshi R."/>
            <person name="Moran D.A.P."/>
            <person name="Shinohara A."/>
            <person name="Yoshida Y."/>
            <person name="Fujiwara M."/>
            <person name="Mori M."/>
            <person name="Tomita M."/>
            <person name="Arakawa K."/>
        </authorList>
    </citation>
    <scope>NUCLEOTIDE SEQUENCE [LARGE SCALE GENOMIC DNA]</scope>
</reference>
<dbReference type="Proteomes" id="UP000499080">
    <property type="component" value="Unassembled WGS sequence"/>
</dbReference>
<proteinExistence type="predicted"/>
<evidence type="ECO:0000313" key="1">
    <source>
        <dbReference type="EMBL" id="GBM48795.1"/>
    </source>
</evidence>
<comment type="caution">
    <text evidence="1">The sequence shown here is derived from an EMBL/GenBank/DDBJ whole genome shotgun (WGS) entry which is preliminary data.</text>
</comment>